<dbReference type="PANTHER" id="PTHR43615">
    <property type="entry name" value="PHOSPHOENOLPYRUVATE SYNTHASE-RELATED"/>
    <property type="match status" value="1"/>
</dbReference>
<protein>
    <submittedName>
        <fullName evidence="3">Phosphoenolpyruvate synthase</fullName>
    </submittedName>
</protein>
<evidence type="ECO:0000313" key="2">
    <source>
        <dbReference type="Proteomes" id="UP000695022"/>
    </source>
</evidence>
<dbReference type="Gene3D" id="3.50.30.10">
    <property type="entry name" value="Phosphohistidine domain"/>
    <property type="match status" value="1"/>
</dbReference>
<dbReference type="InterPro" id="IPR036637">
    <property type="entry name" value="Phosphohistidine_dom_sf"/>
</dbReference>
<gene>
    <name evidence="3" type="primary">LOC106821355</name>
</gene>
<keyword evidence="2" id="KW-1185">Reference proteome</keyword>
<evidence type="ECO:0000313" key="3">
    <source>
        <dbReference type="RefSeq" id="XP_014681604.1"/>
    </source>
</evidence>
<dbReference type="InterPro" id="IPR051549">
    <property type="entry name" value="PEP_Utilizing_Enz"/>
</dbReference>
<dbReference type="Proteomes" id="UP000695022">
    <property type="component" value="Unplaced"/>
</dbReference>
<dbReference type="RefSeq" id="XP_014681604.1">
    <property type="nucleotide sequence ID" value="XM_014826118.1"/>
</dbReference>
<organism evidence="2 3">
    <name type="scientific">Priapulus caudatus</name>
    <name type="common">Priapulid worm</name>
    <dbReference type="NCBI Taxonomy" id="37621"/>
    <lineage>
        <taxon>Eukaryota</taxon>
        <taxon>Metazoa</taxon>
        <taxon>Ecdysozoa</taxon>
        <taxon>Scalidophora</taxon>
        <taxon>Priapulida</taxon>
        <taxon>Priapulimorpha</taxon>
        <taxon>Priapulimorphida</taxon>
        <taxon>Priapulidae</taxon>
        <taxon>Priapulus</taxon>
    </lineage>
</organism>
<dbReference type="SUPFAM" id="SSF52009">
    <property type="entry name" value="Phosphohistidine domain"/>
    <property type="match status" value="1"/>
</dbReference>
<dbReference type="GeneID" id="106821355"/>
<feature type="domain" description="PEP-utilising enzyme mobile" evidence="1">
    <location>
        <begin position="415"/>
        <end position="486"/>
    </location>
</feature>
<proteinExistence type="predicted"/>
<name>A0ABM1FAY3_PRICU</name>
<dbReference type="PANTHER" id="PTHR43615:SF1">
    <property type="entry name" value="PPDK_N DOMAIN-CONTAINING PROTEIN"/>
    <property type="match status" value="1"/>
</dbReference>
<accession>A0ABM1FAY3</accession>
<reference evidence="3" key="1">
    <citation type="submission" date="2025-08" db="UniProtKB">
        <authorList>
            <consortium name="RefSeq"/>
        </authorList>
    </citation>
    <scope>IDENTIFICATION</scope>
</reference>
<sequence>MHRREMMPQAMTPLTLDALVTNLAGLGQAMRKSFIGFAQDSYGDVFVTTFCKHFFGNMYSGLYMANEYTIGIDTKSAKDEADVMLFGSPIGGEHLTAIHTRYKNSYVPWYRKIMAILQLHVNTLRTNQYLRRSNVIISSINTDFSSTDPVKIHKELAVTLLLSGEAWNCHSHATNASSITSVSDWNKAVDWLRSDESDKLKQDFATFMEIHGHRCVRESELSEKPWAVEPAKVVRTIQDMTKSADQLRETKKHITEEEALDKIKSPIGLIKKKIVRFLLPLSRSAVGQRENGKRLAIKGMDILRQGYNRLAELLVHEGRLPDKELIFYFTHDEIGELIKTRSARLINKAIRRRKMMPALMAMEFPELITGYPTPVSEDDAISVPTTGELRGMPVSHGVVRARCRVVKSLEEANRIEQGEILIVPYTDIGWSPYFPLVSGLCTEMGGLLSHGAVVAREYGLPCIVSAKKATHVFRTGDDVILNGTLGTIAKVTPESPEEDAVDIPQDK</sequence>
<dbReference type="InterPro" id="IPR008279">
    <property type="entry name" value="PEP-util_enz_mobile_dom"/>
</dbReference>
<dbReference type="Pfam" id="PF00391">
    <property type="entry name" value="PEP-utilizers"/>
    <property type="match status" value="1"/>
</dbReference>
<evidence type="ECO:0000259" key="1">
    <source>
        <dbReference type="Pfam" id="PF00391"/>
    </source>
</evidence>